<sequence>MDLAALPNSSLSEDRACTSFFLCKKTFVGCELCRCG</sequence>
<dbReference type="EMBL" id="GBRH01197013">
    <property type="protein sequence ID" value="JAE00883.1"/>
    <property type="molecule type" value="Transcribed_RNA"/>
</dbReference>
<reference evidence="1" key="1">
    <citation type="submission" date="2014-09" db="EMBL/GenBank/DDBJ databases">
        <authorList>
            <person name="Magalhaes I.L.F."/>
            <person name="Oliveira U."/>
            <person name="Santos F.R."/>
            <person name="Vidigal T.H.D.A."/>
            <person name="Brescovit A.D."/>
            <person name="Santos A.J."/>
        </authorList>
    </citation>
    <scope>NUCLEOTIDE SEQUENCE</scope>
    <source>
        <tissue evidence="1">Shoot tissue taken approximately 20 cm above the soil surface</tissue>
    </source>
</reference>
<evidence type="ECO:0000313" key="1">
    <source>
        <dbReference type="EMBL" id="JAE00883.1"/>
    </source>
</evidence>
<accession>A0A0A9EXV8</accession>
<protein>
    <submittedName>
        <fullName evidence="1">Uncharacterized protein</fullName>
    </submittedName>
</protein>
<name>A0A0A9EXV8_ARUDO</name>
<reference evidence="1" key="2">
    <citation type="journal article" date="2015" name="Data Brief">
        <title>Shoot transcriptome of the giant reed, Arundo donax.</title>
        <authorList>
            <person name="Barrero R.A."/>
            <person name="Guerrero F.D."/>
            <person name="Moolhuijzen P."/>
            <person name="Goolsby J.A."/>
            <person name="Tidwell J."/>
            <person name="Bellgard S.E."/>
            <person name="Bellgard M.I."/>
        </authorList>
    </citation>
    <scope>NUCLEOTIDE SEQUENCE</scope>
    <source>
        <tissue evidence="1">Shoot tissue taken approximately 20 cm above the soil surface</tissue>
    </source>
</reference>
<organism evidence="1">
    <name type="scientific">Arundo donax</name>
    <name type="common">Giant reed</name>
    <name type="synonym">Donax arundinaceus</name>
    <dbReference type="NCBI Taxonomy" id="35708"/>
    <lineage>
        <taxon>Eukaryota</taxon>
        <taxon>Viridiplantae</taxon>
        <taxon>Streptophyta</taxon>
        <taxon>Embryophyta</taxon>
        <taxon>Tracheophyta</taxon>
        <taxon>Spermatophyta</taxon>
        <taxon>Magnoliopsida</taxon>
        <taxon>Liliopsida</taxon>
        <taxon>Poales</taxon>
        <taxon>Poaceae</taxon>
        <taxon>PACMAD clade</taxon>
        <taxon>Arundinoideae</taxon>
        <taxon>Arundineae</taxon>
        <taxon>Arundo</taxon>
    </lineage>
</organism>
<proteinExistence type="predicted"/>
<dbReference type="AlphaFoldDB" id="A0A0A9EXV8"/>